<dbReference type="AlphaFoldDB" id="A0AA86RY92"/>
<proteinExistence type="predicted"/>
<protein>
    <submittedName>
        <fullName evidence="1">Uncharacterized protein</fullName>
    </submittedName>
</protein>
<reference evidence="1" key="1">
    <citation type="submission" date="2023-10" db="EMBL/GenBank/DDBJ databases">
        <authorList>
            <person name="Domelevo Entfellner J.-B."/>
        </authorList>
    </citation>
    <scope>NUCLEOTIDE SEQUENCE</scope>
</reference>
<name>A0AA86RY92_9FABA</name>
<keyword evidence="2" id="KW-1185">Reference proteome</keyword>
<dbReference type="Gramene" id="rna-AYBTSS11_LOCUS6887">
    <property type="protein sequence ID" value="CAJ1935405.1"/>
    <property type="gene ID" value="gene-AYBTSS11_LOCUS6887"/>
</dbReference>
<evidence type="ECO:0000313" key="1">
    <source>
        <dbReference type="EMBL" id="CAJ1935405.1"/>
    </source>
</evidence>
<dbReference type="EMBL" id="OY731400">
    <property type="protein sequence ID" value="CAJ1935405.1"/>
    <property type="molecule type" value="Genomic_DNA"/>
</dbReference>
<evidence type="ECO:0000313" key="2">
    <source>
        <dbReference type="Proteomes" id="UP001189624"/>
    </source>
</evidence>
<gene>
    <name evidence="1" type="ORF">AYBTSS11_LOCUS6887</name>
</gene>
<organism evidence="1 2">
    <name type="scientific">Sphenostylis stenocarpa</name>
    <dbReference type="NCBI Taxonomy" id="92480"/>
    <lineage>
        <taxon>Eukaryota</taxon>
        <taxon>Viridiplantae</taxon>
        <taxon>Streptophyta</taxon>
        <taxon>Embryophyta</taxon>
        <taxon>Tracheophyta</taxon>
        <taxon>Spermatophyta</taxon>
        <taxon>Magnoliopsida</taxon>
        <taxon>eudicotyledons</taxon>
        <taxon>Gunneridae</taxon>
        <taxon>Pentapetalae</taxon>
        <taxon>rosids</taxon>
        <taxon>fabids</taxon>
        <taxon>Fabales</taxon>
        <taxon>Fabaceae</taxon>
        <taxon>Papilionoideae</taxon>
        <taxon>50 kb inversion clade</taxon>
        <taxon>NPAAA clade</taxon>
        <taxon>indigoferoid/millettioid clade</taxon>
        <taxon>Phaseoleae</taxon>
        <taxon>Sphenostylis</taxon>
    </lineage>
</organism>
<accession>A0AA86RY92</accession>
<sequence>MVETLLIRIRGIELRLTKKSNCEGFQHKTMKHTHIMTQASAAITGPTPYFGSGPPAHVCGLVGPFIRCPSRKIEDELAGLSK</sequence>
<dbReference type="Proteomes" id="UP001189624">
    <property type="component" value="Chromosome 3"/>
</dbReference>